<dbReference type="InterPro" id="IPR025659">
    <property type="entry name" value="Tubby-like_C"/>
</dbReference>
<organism evidence="2 3">
    <name type="scientific">Leuconostoc kimchii</name>
    <dbReference type="NCBI Taxonomy" id="136609"/>
    <lineage>
        <taxon>Bacteria</taxon>
        <taxon>Bacillati</taxon>
        <taxon>Bacillota</taxon>
        <taxon>Bacilli</taxon>
        <taxon>Lactobacillales</taxon>
        <taxon>Lactobacillaceae</taxon>
        <taxon>Leuconostoc</taxon>
    </lineage>
</organism>
<dbReference type="Gene3D" id="2.40.160.200">
    <property type="entry name" value="LURP1-related"/>
    <property type="match status" value="1"/>
</dbReference>
<keyword evidence="3" id="KW-1185">Reference proteome</keyword>
<dbReference type="InterPro" id="IPR038595">
    <property type="entry name" value="LOR_sf"/>
</dbReference>
<accession>A0ABX5SMM1</accession>
<dbReference type="Pfam" id="PF04525">
    <property type="entry name" value="LOR"/>
    <property type="match status" value="1"/>
</dbReference>
<reference evidence="2 3" key="1">
    <citation type="submission" date="2019-03" db="EMBL/GenBank/DDBJ databases">
        <title>Complete Genome Sequence of Leuconostoc kimchii strain NKJ218 Isolated from Homemade Kimchi.</title>
        <authorList>
            <person name="Jung J.Y."/>
            <person name="Jin H.M."/>
            <person name="Jung J.-W."/>
            <person name="Lee S.-Y."/>
            <person name="Ryu B.-G."/>
            <person name="Han S.-S."/>
            <person name="Kang H.K."/>
            <person name="Choi H.W."/>
            <person name="Chung E.J."/>
            <person name="Choi K.-M."/>
        </authorList>
    </citation>
    <scope>NUCLEOTIDE SEQUENCE [LARGE SCALE GENOMIC DNA]</scope>
    <source>
        <strain evidence="2 3">NKJ218</strain>
    </source>
</reference>
<dbReference type="EMBL" id="CP037939">
    <property type="protein sequence ID" value="QBR47405.1"/>
    <property type="molecule type" value="Genomic_DNA"/>
</dbReference>
<evidence type="ECO:0000313" key="2">
    <source>
        <dbReference type="EMBL" id="QBR47405.1"/>
    </source>
</evidence>
<evidence type="ECO:0000256" key="1">
    <source>
        <dbReference type="ARBA" id="ARBA00005437"/>
    </source>
</evidence>
<comment type="similarity">
    <text evidence="1">Belongs to the LOR family.</text>
</comment>
<gene>
    <name evidence="2" type="ORF">EW139_04455</name>
</gene>
<proteinExistence type="inferred from homology"/>
<evidence type="ECO:0000313" key="3">
    <source>
        <dbReference type="Proteomes" id="UP000295756"/>
    </source>
</evidence>
<sequence>MTHFLMKQKLFSLKGVFEVTDEYGNSAYSVVGSWLKVPKYFDVFDGHKKGVARLTHKLWTILPQFYLTVDDLPEEIVIKKQLTFFRPKYHIDGLGITVDGNILDMNFAILKDEQVIGRVDQRWLKMTSTYDITVIEESMTTTVVALVIAIDYIKSQRRAGAATSVN</sequence>
<dbReference type="Proteomes" id="UP000295756">
    <property type="component" value="Chromosome"/>
</dbReference>
<protein>
    <submittedName>
        <fullName evidence="2">Uncharacterized protein</fullName>
    </submittedName>
</protein>
<dbReference type="InterPro" id="IPR007612">
    <property type="entry name" value="LOR"/>
</dbReference>
<dbReference type="SUPFAM" id="SSF54518">
    <property type="entry name" value="Tubby C-terminal domain-like"/>
    <property type="match status" value="1"/>
</dbReference>
<name>A0ABX5SMM1_9LACO</name>